<dbReference type="PANTHER" id="PTHR33877">
    <property type="entry name" value="SLL1193 PROTEIN"/>
    <property type="match status" value="1"/>
</dbReference>
<keyword evidence="2" id="KW-0255">Endonuclease</keyword>
<evidence type="ECO:0000313" key="2">
    <source>
        <dbReference type="EMBL" id="MBE9033332.1"/>
    </source>
</evidence>
<comment type="caution">
    <text evidence="2">The sequence shown here is derived from an EMBL/GenBank/DDBJ whole genome shotgun (WGS) entry which is preliminary data.</text>
</comment>
<dbReference type="InterPro" id="IPR002711">
    <property type="entry name" value="HNH"/>
</dbReference>
<sequence>MDLDKRARKHKIRAGVKERFGGTCAYCGKKPHVLTLDHIVAKSKGGFDVRSNLVAACRRCNKSKHSRELWEWWQSSPWWDEARARQLSETVLVCRLKQQN</sequence>
<dbReference type="InterPro" id="IPR052892">
    <property type="entry name" value="NA-targeting_endonuclease"/>
</dbReference>
<dbReference type="EMBL" id="JADEXQ010000179">
    <property type="protein sequence ID" value="MBE9033332.1"/>
    <property type="molecule type" value="Genomic_DNA"/>
</dbReference>
<dbReference type="GO" id="GO:0004519">
    <property type="term" value="F:endonuclease activity"/>
    <property type="evidence" value="ECO:0007669"/>
    <property type="project" value="UniProtKB-KW"/>
</dbReference>
<organism evidence="2 3">
    <name type="scientific">Romeriopsis navalis LEGE 11480</name>
    <dbReference type="NCBI Taxonomy" id="2777977"/>
    <lineage>
        <taxon>Bacteria</taxon>
        <taxon>Bacillati</taxon>
        <taxon>Cyanobacteriota</taxon>
        <taxon>Cyanophyceae</taxon>
        <taxon>Leptolyngbyales</taxon>
        <taxon>Leptolyngbyaceae</taxon>
        <taxon>Romeriopsis</taxon>
        <taxon>Romeriopsis navalis</taxon>
    </lineage>
</organism>
<evidence type="ECO:0000259" key="1">
    <source>
        <dbReference type="SMART" id="SM00507"/>
    </source>
</evidence>
<proteinExistence type="predicted"/>
<dbReference type="SMART" id="SM00507">
    <property type="entry name" value="HNHc"/>
    <property type="match status" value="1"/>
</dbReference>
<gene>
    <name evidence="2" type="ORF">IQ266_26720</name>
</gene>
<dbReference type="GO" id="GO:0008270">
    <property type="term" value="F:zinc ion binding"/>
    <property type="evidence" value="ECO:0007669"/>
    <property type="project" value="InterPro"/>
</dbReference>
<dbReference type="GO" id="GO:0003676">
    <property type="term" value="F:nucleic acid binding"/>
    <property type="evidence" value="ECO:0007669"/>
    <property type="project" value="InterPro"/>
</dbReference>
<dbReference type="InterPro" id="IPR003615">
    <property type="entry name" value="HNH_nuc"/>
</dbReference>
<feature type="domain" description="HNH nuclease" evidence="1">
    <location>
        <begin position="11"/>
        <end position="62"/>
    </location>
</feature>
<dbReference type="AlphaFoldDB" id="A0A928Z6T7"/>
<dbReference type="RefSeq" id="WP_264328140.1">
    <property type="nucleotide sequence ID" value="NZ_JADEXQ010000179.1"/>
</dbReference>
<dbReference type="PANTHER" id="PTHR33877:SF1">
    <property type="entry name" value="TYPE IV METHYL-DIRECTED RESTRICTION ENZYME ECOKMCRA"/>
    <property type="match status" value="1"/>
</dbReference>
<evidence type="ECO:0000313" key="3">
    <source>
        <dbReference type="Proteomes" id="UP000625316"/>
    </source>
</evidence>
<keyword evidence="2" id="KW-0378">Hydrolase</keyword>
<dbReference type="CDD" id="cd00085">
    <property type="entry name" value="HNHc"/>
    <property type="match status" value="1"/>
</dbReference>
<dbReference type="Pfam" id="PF01844">
    <property type="entry name" value="HNH"/>
    <property type="match status" value="1"/>
</dbReference>
<reference evidence="2" key="1">
    <citation type="submission" date="2020-10" db="EMBL/GenBank/DDBJ databases">
        <authorList>
            <person name="Castelo-Branco R."/>
            <person name="Eusebio N."/>
            <person name="Adriana R."/>
            <person name="Vieira A."/>
            <person name="Brugerolle De Fraissinette N."/>
            <person name="Rezende De Castro R."/>
            <person name="Schneider M.P."/>
            <person name="Vasconcelos V."/>
            <person name="Leao P.N."/>
        </authorList>
    </citation>
    <scope>NUCLEOTIDE SEQUENCE</scope>
    <source>
        <strain evidence="2">LEGE 11480</strain>
    </source>
</reference>
<dbReference type="Proteomes" id="UP000625316">
    <property type="component" value="Unassembled WGS sequence"/>
</dbReference>
<accession>A0A928Z6T7</accession>
<dbReference type="Gene3D" id="1.10.30.50">
    <property type="match status" value="1"/>
</dbReference>
<name>A0A928Z6T7_9CYAN</name>
<keyword evidence="2" id="KW-0540">Nuclease</keyword>
<keyword evidence="3" id="KW-1185">Reference proteome</keyword>
<protein>
    <submittedName>
        <fullName evidence="2">HNH endonuclease</fullName>
    </submittedName>
</protein>